<dbReference type="EMBL" id="BKAG01000018">
    <property type="protein sequence ID" value="GEP43535.1"/>
    <property type="molecule type" value="Genomic_DNA"/>
</dbReference>
<feature type="transmembrane region" description="Helical" evidence="1">
    <location>
        <begin position="226"/>
        <end position="244"/>
    </location>
</feature>
<comment type="caution">
    <text evidence="3">The sequence shown here is derived from an EMBL/GenBank/DDBJ whole genome shotgun (WGS) entry which is preliminary data.</text>
</comment>
<dbReference type="GO" id="GO:0016020">
    <property type="term" value="C:membrane"/>
    <property type="evidence" value="ECO:0007669"/>
    <property type="project" value="TreeGrafter"/>
</dbReference>
<feature type="transmembrane region" description="Helical" evidence="1">
    <location>
        <begin position="307"/>
        <end position="323"/>
    </location>
</feature>
<keyword evidence="1" id="KW-1133">Transmembrane helix</keyword>
<feature type="domain" description="Acyltransferase 3" evidence="2">
    <location>
        <begin position="3"/>
        <end position="319"/>
    </location>
</feature>
<organism evidence="3 4">
    <name type="scientific">Brevifollis gellanilyticus</name>
    <dbReference type="NCBI Taxonomy" id="748831"/>
    <lineage>
        <taxon>Bacteria</taxon>
        <taxon>Pseudomonadati</taxon>
        <taxon>Verrucomicrobiota</taxon>
        <taxon>Verrucomicrobiia</taxon>
        <taxon>Verrucomicrobiales</taxon>
        <taxon>Verrucomicrobiaceae</taxon>
    </lineage>
</organism>
<evidence type="ECO:0000259" key="2">
    <source>
        <dbReference type="Pfam" id="PF01757"/>
    </source>
</evidence>
<dbReference type="PANTHER" id="PTHR23028">
    <property type="entry name" value="ACETYLTRANSFERASE"/>
    <property type="match status" value="1"/>
</dbReference>
<keyword evidence="4" id="KW-1185">Reference proteome</keyword>
<feature type="transmembrane region" description="Helical" evidence="1">
    <location>
        <begin position="30"/>
        <end position="48"/>
    </location>
</feature>
<feature type="transmembrane region" description="Helical" evidence="1">
    <location>
        <begin position="153"/>
        <end position="180"/>
    </location>
</feature>
<evidence type="ECO:0000313" key="4">
    <source>
        <dbReference type="Proteomes" id="UP000321577"/>
    </source>
</evidence>
<evidence type="ECO:0000313" key="3">
    <source>
        <dbReference type="EMBL" id="GEP43535.1"/>
    </source>
</evidence>
<sequence>MGVLRLLLAISVIATHCGPILGSSMVPGNVAVESFFVISGFYMSLVYGSKYRGPGAVYVFLSNRYVRLVPSYAATLAMVFLCYVALWLLSGKTPVAVQHNLELFGESPVSTGFQMLSDLSLIGRDIPAFLSSLTDFKSLHFAVPQAWSIGMELWFYMLVPLLAARSSSYLLGVGALSLLLRQQMAARGLGEEVYFLFPAQLSFFIAGMLAERCLRHRQETLARWKGRNFCLAFLALATALWPLWSFTYQRLAYTLFLIVLLPVIFAATRYSQWDRFIGSLSYPVYLTHIFISDVVRNLLHQQQHQHVVLVMTLGLSYVLVRYVEDPLDKWRQARLAGSQAFGVPAL</sequence>
<dbReference type="PANTHER" id="PTHR23028:SF53">
    <property type="entry name" value="ACYL_TRANSF_3 DOMAIN-CONTAINING PROTEIN"/>
    <property type="match status" value="1"/>
</dbReference>
<feature type="transmembrane region" description="Helical" evidence="1">
    <location>
        <begin position="69"/>
        <end position="89"/>
    </location>
</feature>
<keyword evidence="1" id="KW-0472">Membrane</keyword>
<dbReference type="InterPro" id="IPR050879">
    <property type="entry name" value="Acyltransferase_3"/>
</dbReference>
<dbReference type="Proteomes" id="UP000321577">
    <property type="component" value="Unassembled WGS sequence"/>
</dbReference>
<dbReference type="Pfam" id="PF01757">
    <property type="entry name" value="Acyl_transf_3"/>
    <property type="match status" value="1"/>
</dbReference>
<dbReference type="GO" id="GO:0000271">
    <property type="term" value="P:polysaccharide biosynthetic process"/>
    <property type="evidence" value="ECO:0007669"/>
    <property type="project" value="TreeGrafter"/>
</dbReference>
<name>A0A512M9X7_9BACT</name>
<dbReference type="AlphaFoldDB" id="A0A512M9X7"/>
<dbReference type="InterPro" id="IPR002656">
    <property type="entry name" value="Acyl_transf_3_dom"/>
</dbReference>
<proteinExistence type="predicted"/>
<feature type="transmembrane region" description="Helical" evidence="1">
    <location>
        <begin position="192"/>
        <end position="210"/>
    </location>
</feature>
<gene>
    <name evidence="3" type="ORF">BGE01nite_28260</name>
</gene>
<reference evidence="3 4" key="1">
    <citation type="submission" date="2019-07" db="EMBL/GenBank/DDBJ databases">
        <title>Whole genome shotgun sequence of Brevifollis gellanilyticus NBRC 108608.</title>
        <authorList>
            <person name="Hosoyama A."/>
            <person name="Uohara A."/>
            <person name="Ohji S."/>
            <person name="Ichikawa N."/>
        </authorList>
    </citation>
    <scope>NUCLEOTIDE SEQUENCE [LARGE SCALE GENOMIC DNA]</scope>
    <source>
        <strain evidence="3 4">NBRC 108608</strain>
    </source>
</reference>
<accession>A0A512M9X7</accession>
<feature type="transmembrane region" description="Helical" evidence="1">
    <location>
        <begin position="251"/>
        <end position="270"/>
    </location>
</feature>
<dbReference type="RefSeq" id="WP_146851109.1">
    <property type="nucleotide sequence ID" value="NZ_BKAG01000018.1"/>
</dbReference>
<protein>
    <recommendedName>
        <fullName evidence="2">Acyltransferase 3 domain-containing protein</fullName>
    </recommendedName>
</protein>
<dbReference type="OrthoDB" id="9796461at2"/>
<evidence type="ECO:0000256" key="1">
    <source>
        <dbReference type="SAM" id="Phobius"/>
    </source>
</evidence>
<keyword evidence="1" id="KW-0812">Transmembrane</keyword>
<dbReference type="GO" id="GO:0016747">
    <property type="term" value="F:acyltransferase activity, transferring groups other than amino-acyl groups"/>
    <property type="evidence" value="ECO:0007669"/>
    <property type="project" value="InterPro"/>
</dbReference>